<dbReference type="PROSITE" id="PS50937">
    <property type="entry name" value="HTH_MERR_2"/>
    <property type="match status" value="1"/>
</dbReference>
<dbReference type="Pfam" id="PF07739">
    <property type="entry name" value="TipAS"/>
    <property type="match status" value="1"/>
</dbReference>
<dbReference type="SUPFAM" id="SSF46955">
    <property type="entry name" value="Putative DNA-binding domain"/>
    <property type="match status" value="1"/>
</dbReference>
<keyword evidence="1" id="KW-0805">Transcription regulation</keyword>
<dbReference type="Proteomes" id="UP000761264">
    <property type="component" value="Unassembled WGS sequence"/>
</dbReference>
<dbReference type="PANTHER" id="PTHR30204">
    <property type="entry name" value="REDOX-CYCLING DRUG-SENSING TRANSCRIPTIONAL ACTIVATOR SOXR"/>
    <property type="match status" value="1"/>
</dbReference>
<dbReference type="PANTHER" id="PTHR30204:SF90">
    <property type="entry name" value="HTH-TYPE TRANSCRIPTIONAL ACTIVATOR MTA"/>
    <property type="match status" value="1"/>
</dbReference>
<protein>
    <submittedName>
        <fullName evidence="6">MerR family transcriptional regulator</fullName>
    </submittedName>
</protein>
<dbReference type="InterPro" id="IPR000551">
    <property type="entry name" value="MerR-type_HTH_dom"/>
</dbReference>
<sequence length="259" mass="29162">MKTYTVKEVAELAGVSVRTLHHYHDIGLLTPALIGENRYRYYGETELLRLQQILFYREFGLPLAEIADLLDQPGFDHVAALEAHREEMIREAERYRQLIRTIDRTIVQLTGDSAMKVEDLYKGFSPEKQAEYEEWLIANCDGDMAGHIADSKKSFAAMSVEEQAAAMAELAAVEKGLSQGLQHGIPADSATLDPLLSRHRSWVALMWGRDCPPEAYAGLAEMYLSHPDFRKRYETLAEGFTDYLTAAMKAYVARQAGEA</sequence>
<proteinExistence type="predicted"/>
<accession>A0A967EXE9</accession>
<dbReference type="GO" id="GO:0003700">
    <property type="term" value="F:DNA-binding transcription factor activity"/>
    <property type="evidence" value="ECO:0007669"/>
    <property type="project" value="InterPro"/>
</dbReference>
<dbReference type="InterPro" id="IPR009061">
    <property type="entry name" value="DNA-bd_dom_put_sf"/>
</dbReference>
<reference evidence="6" key="1">
    <citation type="submission" date="2020-03" db="EMBL/GenBank/DDBJ databases">
        <title>Genome of Pelagibius litoralis DSM 21314T.</title>
        <authorList>
            <person name="Wang G."/>
        </authorList>
    </citation>
    <scope>NUCLEOTIDE SEQUENCE</scope>
    <source>
        <strain evidence="6">DSM 21314</strain>
    </source>
</reference>
<evidence type="ECO:0000259" key="5">
    <source>
        <dbReference type="PROSITE" id="PS50937"/>
    </source>
</evidence>
<dbReference type="RefSeq" id="WP_167224498.1">
    <property type="nucleotide sequence ID" value="NZ_JAAQPH010000007.1"/>
</dbReference>
<keyword evidence="7" id="KW-1185">Reference proteome</keyword>
<name>A0A967EXE9_9PROT</name>
<evidence type="ECO:0000313" key="7">
    <source>
        <dbReference type="Proteomes" id="UP000761264"/>
    </source>
</evidence>
<dbReference type="InterPro" id="IPR036244">
    <property type="entry name" value="TipA-like_antibiotic-bd"/>
</dbReference>
<dbReference type="Gene3D" id="1.10.490.50">
    <property type="entry name" value="Antibiotic binding domain of TipA-like multidrug resistance regulators"/>
    <property type="match status" value="1"/>
</dbReference>
<evidence type="ECO:0000256" key="3">
    <source>
        <dbReference type="ARBA" id="ARBA00023159"/>
    </source>
</evidence>
<evidence type="ECO:0000256" key="2">
    <source>
        <dbReference type="ARBA" id="ARBA00023125"/>
    </source>
</evidence>
<organism evidence="6 7">
    <name type="scientific">Pelagibius litoralis</name>
    <dbReference type="NCBI Taxonomy" id="374515"/>
    <lineage>
        <taxon>Bacteria</taxon>
        <taxon>Pseudomonadati</taxon>
        <taxon>Pseudomonadota</taxon>
        <taxon>Alphaproteobacteria</taxon>
        <taxon>Rhodospirillales</taxon>
        <taxon>Rhodovibrionaceae</taxon>
        <taxon>Pelagibius</taxon>
    </lineage>
</organism>
<dbReference type="GO" id="GO:0003677">
    <property type="term" value="F:DNA binding"/>
    <property type="evidence" value="ECO:0007669"/>
    <property type="project" value="UniProtKB-KW"/>
</dbReference>
<keyword evidence="4" id="KW-0804">Transcription</keyword>
<dbReference type="PRINTS" id="PR00040">
    <property type="entry name" value="HTHMERR"/>
</dbReference>
<dbReference type="CDD" id="cd01106">
    <property type="entry name" value="HTH_TipAL-Mta"/>
    <property type="match status" value="1"/>
</dbReference>
<evidence type="ECO:0000256" key="1">
    <source>
        <dbReference type="ARBA" id="ARBA00023015"/>
    </source>
</evidence>
<gene>
    <name evidence="6" type="ORF">HBA54_11335</name>
</gene>
<comment type="caution">
    <text evidence="6">The sequence shown here is derived from an EMBL/GenBank/DDBJ whole genome shotgun (WGS) entry which is preliminary data.</text>
</comment>
<dbReference type="Pfam" id="PF13411">
    <property type="entry name" value="MerR_1"/>
    <property type="match status" value="1"/>
</dbReference>
<dbReference type="Gene3D" id="1.10.1660.10">
    <property type="match status" value="1"/>
</dbReference>
<dbReference type="InterPro" id="IPR012925">
    <property type="entry name" value="TipAS_dom"/>
</dbReference>
<evidence type="ECO:0000256" key="4">
    <source>
        <dbReference type="ARBA" id="ARBA00023163"/>
    </source>
</evidence>
<dbReference type="SUPFAM" id="SSF89082">
    <property type="entry name" value="Antibiotic binding domain of TipA-like multidrug resistance regulators"/>
    <property type="match status" value="1"/>
</dbReference>
<dbReference type="AlphaFoldDB" id="A0A967EXE9"/>
<keyword evidence="2" id="KW-0238">DNA-binding</keyword>
<dbReference type="SMART" id="SM00422">
    <property type="entry name" value="HTH_MERR"/>
    <property type="match status" value="1"/>
</dbReference>
<feature type="domain" description="HTH merR-type" evidence="5">
    <location>
        <begin position="3"/>
        <end position="72"/>
    </location>
</feature>
<dbReference type="InterPro" id="IPR047057">
    <property type="entry name" value="MerR_fam"/>
</dbReference>
<evidence type="ECO:0000313" key="6">
    <source>
        <dbReference type="EMBL" id="NIA69182.1"/>
    </source>
</evidence>
<dbReference type="EMBL" id="JAAQPH010000007">
    <property type="protein sequence ID" value="NIA69182.1"/>
    <property type="molecule type" value="Genomic_DNA"/>
</dbReference>
<keyword evidence="3" id="KW-0010">Activator</keyword>